<keyword evidence="2" id="KW-1185">Reference proteome</keyword>
<dbReference type="EMBL" id="JAINDJ010000004">
    <property type="protein sequence ID" value="KAG9450440.1"/>
    <property type="molecule type" value="Genomic_DNA"/>
</dbReference>
<gene>
    <name evidence="1" type="ORF">H6P81_010405</name>
</gene>
<evidence type="ECO:0000313" key="1">
    <source>
        <dbReference type="EMBL" id="KAG9450440.1"/>
    </source>
</evidence>
<name>A0AAV7ENN8_ARIFI</name>
<dbReference type="Proteomes" id="UP000825729">
    <property type="component" value="Unassembled WGS sequence"/>
</dbReference>
<protein>
    <submittedName>
        <fullName evidence="1">Uncharacterized protein</fullName>
    </submittedName>
</protein>
<organism evidence="1 2">
    <name type="scientific">Aristolochia fimbriata</name>
    <name type="common">White veined hardy Dutchman's pipe vine</name>
    <dbReference type="NCBI Taxonomy" id="158543"/>
    <lineage>
        <taxon>Eukaryota</taxon>
        <taxon>Viridiplantae</taxon>
        <taxon>Streptophyta</taxon>
        <taxon>Embryophyta</taxon>
        <taxon>Tracheophyta</taxon>
        <taxon>Spermatophyta</taxon>
        <taxon>Magnoliopsida</taxon>
        <taxon>Magnoliidae</taxon>
        <taxon>Piperales</taxon>
        <taxon>Aristolochiaceae</taxon>
        <taxon>Aristolochia</taxon>
    </lineage>
</organism>
<sequence>MSPRLVLIIHSNHLVNVGLVGPSLDDVATWRCPRRNEASRVTIFGRLDSIMEEIDMADLNEFKSGFRLLMRLLRQESLCLNMFFLMEIVPQPWHHLREKVCPWVVPLVLELRKGIARLCP</sequence>
<proteinExistence type="predicted"/>
<dbReference type="AlphaFoldDB" id="A0AAV7ENN8"/>
<accession>A0AAV7ENN8</accession>
<reference evidence="1 2" key="1">
    <citation type="submission" date="2021-07" db="EMBL/GenBank/DDBJ databases">
        <title>The Aristolochia fimbriata genome: insights into angiosperm evolution, floral development and chemical biosynthesis.</title>
        <authorList>
            <person name="Jiao Y."/>
        </authorList>
    </citation>
    <scope>NUCLEOTIDE SEQUENCE [LARGE SCALE GENOMIC DNA]</scope>
    <source>
        <strain evidence="1">IBCAS-2021</strain>
        <tissue evidence="1">Leaf</tissue>
    </source>
</reference>
<evidence type="ECO:0000313" key="2">
    <source>
        <dbReference type="Proteomes" id="UP000825729"/>
    </source>
</evidence>
<comment type="caution">
    <text evidence="1">The sequence shown here is derived from an EMBL/GenBank/DDBJ whole genome shotgun (WGS) entry which is preliminary data.</text>
</comment>